<evidence type="ECO:0000259" key="3">
    <source>
        <dbReference type="Pfam" id="PF20411"/>
    </source>
</evidence>
<dbReference type="InterPro" id="IPR046520">
    <property type="entry name" value="DUF6697"/>
</dbReference>
<feature type="domain" description="DUF6697" evidence="3">
    <location>
        <begin position="356"/>
        <end position="539"/>
    </location>
</feature>
<dbReference type="AlphaFoldDB" id="A0A5K1K0Z3"/>
<feature type="coiled-coil region" evidence="1">
    <location>
        <begin position="15"/>
        <end position="49"/>
    </location>
</feature>
<organism evidence="4">
    <name type="scientific">Ganoderma boninense</name>
    <dbReference type="NCBI Taxonomy" id="34458"/>
    <lineage>
        <taxon>Eukaryota</taxon>
        <taxon>Fungi</taxon>
        <taxon>Dikarya</taxon>
        <taxon>Basidiomycota</taxon>
        <taxon>Agaricomycotina</taxon>
        <taxon>Agaricomycetes</taxon>
        <taxon>Polyporales</taxon>
        <taxon>Polyporaceae</taxon>
        <taxon>Ganoderma</taxon>
    </lineage>
</organism>
<dbReference type="GO" id="GO:0004497">
    <property type="term" value="F:monooxygenase activity"/>
    <property type="evidence" value="ECO:0007669"/>
    <property type="project" value="UniProtKB-KW"/>
</dbReference>
<keyword evidence="4" id="KW-0503">Monooxygenase</keyword>
<gene>
    <name evidence="4" type="primary">Q6WP49</name>
</gene>
<feature type="compositionally biased region" description="Low complexity" evidence="2">
    <location>
        <begin position="245"/>
        <end position="254"/>
    </location>
</feature>
<feature type="compositionally biased region" description="Low complexity" evidence="2">
    <location>
        <begin position="320"/>
        <end position="332"/>
    </location>
</feature>
<proteinExistence type="predicted"/>
<keyword evidence="1" id="KW-0175">Coiled coil</keyword>
<feature type="region of interest" description="Disordered" evidence="2">
    <location>
        <begin position="60"/>
        <end position="334"/>
    </location>
</feature>
<name>A0A5K1K0Z3_9APHY</name>
<evidence type="ECO:0000256" key="2">
    <source>
        <dbReference type="SAM" id="MobiDB-lite"/>
    </source>
</evidence>
<dbReference type="Pfam" id="PF20411">
    <property type="entry name" value="DUF6697"/>
    <property type="match status" value="1"/>
</dbReference>
<evidence type="ECO:0000256" key="1">
    <source>
        <dbReference type="SAM" id="Coils"/>
    </source>
</evidence>
<protein>
    <submittedName>
        <fullName evidence="4">Cytochrome P450 monooxygenase BOT1 (Calcineurin-dependent protein 5))</fullName>
        <ecNumber evidence="4">1.-.-.-</ecNumber>
    </submittedName>
</protein>
<dbReference type="EMBL" id="LR727671">
    <property type="protein sequence ID" value="VWO99479.1"/>
    <property type="molecule type" value="Genomic_DNA"/>
</dbReference>
<accession>A0A5K1K0Z3</accession>
<dbReference type="EC" id="1.-.-.-" evidence="4"/>
<keyword evidence="4" id="KW-0560">Oxidoreductase</keyword>
<evidence type="ECO:0000313" key="4">
    <source>
        <dbReference type="EMBL" id="VWO99479.1"/>
    </source>
</evidence>
<feature type="compositionally biased region" description="Pro residues" evidence="2">
    <location>
        <begin position="77"/>
        <end position="86"/>
    </location>
</feature>
<feature type="compositionally biased region" description="Low complexity" evidence="2">
    <location>
        <begin position="64"/>
        <end position="76"/>
    </location>
</feature>
<feature type="compositionally biased region" description="Basic and acidic residues" evidence="2">
    <location>
        <begin position="188"/>
        <end position="199"/>
    </location>
</feature>
<reference evidence="4" key="1">
    <citation type="submission" date="2019-10" db="EMBL/GenBank/DDBJ databases">
        <authorList>
            <person name="Nor Muhammad N."/>
        </authorList>
    </citation>
    <scope>NUCLEOTIDE SEQUENCE</scope>
</reference>
<sequence>MAEPGEDVQELRFMLQHYKEECGRNGREIQQLRDENVQLKARVAYLLQKVDKQSELLKQLPTVSSESGPSSSGTLPVPSPVVPPSNGPSKRKSPPVSPERKHIPDLMLSPTSPSKDKGKQPALKRRKCDVFVLIPPDRRHPVKAPPTPAKVGMKLAPSSPSNPRFDDPWDYSSDSSLTSLSDDDDDDLRPPSRRADASRARTASKGPSRAAQRPRSPDRELTYVDPSLPIPIELDDVDGGDPTYVPSRPTSPVRRPSKKRASRTNSSKKAEEPKPPTLSAPVRSATIAGKSESSPTRAEAGPSSPRQPPAAPRHQRRVTLHLSPPSPSSASAPHDHLAGLTRFAAHPSNAALLQSTLSRKRFSEVLGGNTMRMCVPLGARNFLFPTLKQNPRLPSAPGLPGLLFRANVEAEWRGDVQTVFVGVRGAEYRYVGEYRLMRGERLGVEEYRALAAPMRRKWANGIAKKSKFKDIRVRIRTRREHDREATAEEIAVAVADKDDKCEVSEEDVLQAYQSGQERLLVWRMQCVGFDEAFLADLVSKL</sequence>